<dbReference type="Pfam" id="PF07045">
    <property type="entry name" value="DUF1330"/>
    <property type="match status" value="1"/>
</dbReference>
<dbReference type="SUPFAM" id="SSF54909">
    <property type="entry name" value="Dimeric alpha+beta barrel"/>
    <property type="match status" value="1"/>
</dbReference>
<gene>
    <name evidence="2" type="ORF">ABVV53_13470</name>
</gene>
<dbReference type="PANTHER" id="PTHR41521:SF4">
    <property type="entry name" value="BLR0684 PROTEIN"/>
    <property type="match status" value="1"/>
</dbReference>
<accession>A0ABV2D3L2</accession>
<reference evidence="2 3" key="1">
    <citation type="submission" date="2024-07" db="EMBL/GenBank/DDBJ databases">
        <title>Novosphingobium kalidii RD2P27.</title>
        <authorList>
            <person name="Sun J.-Q."/>
        </authorList>
    </citation>
    <scope>NUCLEOTIDE SEQUENCE [LARGE SCALE GENOMIC DNA]</scope>
    <source>
        <strain evidence="2 3">RD2P27</strain>
    </source>
</reference>
<organism evidence="2 3">
    <name type="scientific">Novosphingobium kalidii</name>
    <dbReference type="NCBI Taxonomy" id="3230299"/>
    <lineage>
        <taxon>Bacteria</taxon>
        <taxon>Pseudomonadati</taxon>
        <taxon>Pseudomonadota</taxon>
        <taxon>Alphaproteobacteria</taxon>
        <taxon>Sphingomonadales</taxon>
        <taxon>Sphingomonadaceae</taxon>
        <taxon>Novosphingobium</taxon>
    </lineage>
</organism>
<dbReference type="InterPro" id="IPR010753">
    <property type="entry name" value="DUF1330"/>
</dbReference>
<protein>
    <submittedName>
        <fullName evidence="2">DUF1330 domain-containing protein</fullName>
    </submittedName>
</protein>
<dbReference type="InterPro" id="IPR011008">
    <property type="entry name" value="Dimeric_a/b-barrel"/>
</dbReference>
<dbReference type="Proteomes" id="UP001548713">
    <property type="component" value="Unassembled WGS sequence"/>
</dbReference>
<dbReference type="Gene3D" id="3.30.70.100">
    <property type="match status" value="1"/>
</dbReference>
<dbReference type="RefSeq" id="WP_353984939.1">
    <property type="nucleotide sequence ID" value="NZ_JBEWLY010000021.1"/>
</dbReference>
<keyword evidence="3" id="KW-1185">Reference proteome</keyword>
<proteinExistence type="predicted"/>
<feature type="domain" description="DUF1330" evidence="1">
    <location>
        <begin position="2"/>
        <end position="100"/>
    </location>
</feature>
<name>A0ABV2D3L2_9SPHN</name>
<evidence type="ECO:0000259" key="1">
    <source>
        <dbReference type="Pfam" id="PF07045"/>
    </source>
</evidence>
<dbReference type="EMBL" id="JBEWLY010000021">
    <property type="protein sequence ID" value="MET1756449.1"/>
    <property type="molecule type" value="Genomic_DNA"/>
</dbReference>
<sequence length="102" mass="11451">MPAYIIVYRETPVTDRAAIDEYSRINRENAPAFQEKFGIRPLVVYGASEAPEGSNPDGIVMLQFPTVEDARAWYDSPAYQEALAYRKEAADWRVVIVEGLPG</sequence>
<comment type="caution">
    <text evidence="2">The sequence shown here is derived from an EMBL/GenBank/DDBJ whole genome shotgun (WGS) entry which is preliminary data.</text>
</comment>
<dbReference type="PANTHER" id="PTHR41521">
    <property type="match status" value="1"/>
</dbReference>
<evidence type="ECO:0000313" key="2">
    <source>
        <dbReference type="EMBL" id="MET1756449.1"/>
    </source>
</evidence>
<evidence type="ECO:0000313" key="3">
    <source>
        <dbReference type="Proteomes" id="UP001548713"/>
    </source>
</evidence>